<feature type="domain" description="Protein kinase" evidence="8">
    <location>
        <begin position="229"/>
        <end position="490"/>
    </location>
</feature>
<dbReference type="InterPro" id="IPR058053">
    <property type="entry name" value="RamC_C"/>
</dbReference>
<proteinExistence type="predicted"/>
<evidence type="ECO:0000256" key="3">
    <source>
        <dbReference type="ARBA" id="ARBA00022679"/>
    </source>
</evidence>
<sequence>MRDVIDRYEIYCLADPLFYDTLDTQRTKYPDFPISGREVPVGWEHRATDTWLHYGPEDRSLPLQGWKIHVSACLDDAEKTLAAIWDYCVGRRLSFKFLRGPRVVMMLNSKYAERGSSGKLATLYPADEAELEIVLKELGELLHGVRGPYILSDLRYGEGPLYVRYGGFAERYCLTPNRDRVLAIADADGTLVPDRRGPSFSPPSWVTLPDFLRPHLEARNSVTLAGLPYEIEKVLHFSNGGGVYKARDTRTDRPVVLKEARPHAGLDAAGRDAVARLRHEADILRRLEGLDVVPALLDYFTLGEHHFLVQEFIDGTTLSQESVHRHPLTRATLTPEDAAEYTEWALDMLARVERAVTALHERGVVFGDLHPFNVLVEDDRVVLIDFEVAGLAENNSRPTLAHPGFCPPPDRLGIAADQYALACMRLNLFAPMSTVLIPLQRAKVIHLAELVGDTFPVPRAFVEEAVRTILGGDPGQVADRASAAPEAPAPANGAAVSPAGTAPARTSSPAHDLGAMRELPLPGRASWSAVRQAAHRAILASATPGRADRLFPGDAAQFQPGGGLNLANGAAGVLYALAQTGAGRFPEYETWLRERAMTPRPGTGLGFYDGLHGVAYAFEALGRRDDALELVTLCLREKWEQLGQSLYAGLSGMGLNLLHLGEATGDRELTGAALRIADMVAGRLGAVDSVPEVSGSGNPHAGLMRGSSGPALLFLRAYETTGDAGLLDHANVALRQDLRRCTHRSDGQLQVQQGWRTNPYLDEGSAGIGVVLARYLAHREDDDLRQALTDTGPVATLDYYVQSGLFAGRAGMIAALALGLRPGVGPTSPEVSGQIARLGWHAMPYGGGLAFPGNQLLRLSMDLATGTAGVLLALGTVLHDRPVTVPLISPSGAPAGTGLPATTTEGGDR</sequence>
<feature type="region of interest" description="Disordered" evidence="7">
    <location>
        <begin position="477"/>
        <end position="514"/>
    </location>
</feature>
<dbReference type="NCBIfam" id="NF038151">
    <property type="entry name" value="lanthi_synth_III"/>
    <property type="match status" value="1"/>
</dbReference>
<dbReference type="PROSITE" id="PS50011">
    <property type="entry name" value="PROTEIN_KINASE_DOM"/>
    <property type="match status" value="1"/>
</dbReference>
<dbReference type="Gene3D" id="1.50.10.10">
    <property type="match status" value="1"/>
</dbReference>
<dbReference type="InterPro" id="IPR011009">
    <property type="entry name" value="Kinase-like_dom_sf"/>
</dbReference>
<dbReference type="EMBL" id="JBHTCG010000002">
    <property type="protein sequence ID" value="MFC7381184.1"/>
    <property type="molecule type" value="Genomic_DNA"/>
</dbReference>
<dbReference type="Gene3D" id="1.10.510.10">
    <property type="entry name" value="Transferase(Phosphotransferase) domain 1"/>
    <property type="match status" value="1"/>
</dbReference>
<evidence type="ECO:0000259" key="8">
    <source>
        <dbReference type="PROSITE" id="PS50011"/>
    </source>
</evidence>
<dbReference type="SMART" id="SM00220">
    <property type="entry name" value="S_TKc"/>
    <property type="match status" value="1"/>
</dbReference>
<keyword evidence="10" id="KW-1185">Reference proteome</keyword>
<dbReference type="PANTHER" id="PTHR43289:SF6">
    <property type="entry name" value="SERINE_THREONINE-PROTEIN KINASE NEKL-3"/>
    <property type="match status" value="1"/>
</dbReference>
<dbReference type="SUPFAM" id="SSF158745">
    <property type="entry name" value="LanC-like"/>
    <property type="match status" value="1"/>
</dbReference>
<dbReference type="Pfam" id="PF05147">
    <property type="entry name" value="LANC_like"/>
    <property type="match status" value="1"/>
</dbReference>
<evidence type="ECO:0000256" key="5">
    <source>
        <dbReference type="ARBA" id="ARBA00022777"/>
    </source>
</evidence>
<dbReference type="InterPro" id="IPR000719">
    <property type="entry name" value="Prot_kinase_dom"/>
</dbReference>
<dbReference type="InterPro" id="IPR057929">
    <property type="entry name" value="RamC_N"/>
</dbReference>
<dbReference type="InterPro" id="IPR007822">
    <property type="entry name" value="LANC-like"/>
</dbReference>
<dbReference type="Pfam" id="PF00069">
    <property type="entry name" value="Pkinase"/>
    <property type="match status" value="1"/>
</dbReference>
<dbReference type="Gene3D" id="3.30.200.20">
    <property type="entry name" value="Phosphorylase Kinase, domain 1"/>
    <property type="match status" value="1"/>
</dbReference>
<dbReference type="EC" id="2.7.11.1" evidence="1"/>
<accession>A0ABW2NWH9</accession>
<dbReference type="Proteomes" id="UP001596496">
    <property type="component" value="Unassembled WGS sequence"/>
</dbReference>
<evidence type="ECO:0000313" key="10">
    <source>
        <dbReference type="Proteomes" id="UP001596496"/>
    </source>
</evidence>
<evidence type="ECO:0000256" key="7">
    <source>
        <dbReference type="SAM" id="MobiDB-lite"/>
    </source>
</evidence>
<dbReference type="SMART" id="SM01260">
    <property type="entry name" value="LANC_like"/>
    <property type="match status" value="1"/>
</dbReference>
<feature type="compositionally biased region" description="Low complexity" evidence="7">
    <location>
        <begin position="890"/>
        <end position="909"/>
    </location>
</feature>
<evidence type="ECO:0000256" key="1">
    <source>
        <dbReference type="ARBA" id="ARBA00012513"/>
    </source>
</evidence>
<keyword evidence="6" id="KW-0067">ATP-binding</keyword>
<keyword evidence="3" id="KW-0808">Transferase</keyword>
<dbReference type="RefSeq" id="WP_380824118.1">
    <property type="nucleotide sequence ID" value="NZ_JBHTCG010000002.1"/>
</dbReference>
<name>A0ABW2NWH9_9ACTN</name>
<protein>
    <recommendedName>
        <fullName evidence="1">non-specific serine/threonine protein kinase</fullName>
        <ecNumber evidence="1">2.7.11.1</ecNumber>
    </recommendedName>
</protein>
<feature type="compositionally biased region" description="Low complexity" evidence="7">
    <location>
        <begin position="478"/>
        <end position="499"/>
    </location>
</feature>
<keyword evidence="4" id="KW-0547">Nucleotide-binding</keyword>
<feature type="region of interest" description="Disordered" evidence="7">
    <location>
        <begin position="889"/>
        <end position="909"/>
    </location>
</feature>
<reference evidence="10" key="1">
    <citation type="journal article" date="2019" name="Int. J. Syst. Evol. Microbiol.">
        <title>The Global Catalogue of Microorganisms (GCM) 10K type strain sequencing project: providing services to taxonomists for standard genome sequencing and annotation.</title>
        <authorList>
            <consortium name="The Broad Institute Genomics Platform"/>
            <consortium name="The Broad Institute Genome Sequencing Center for Infectious Disease"/>
            <person name="Wu L."/>
            <person name="Ma J."/>
        </authorList>
    </citation>
    <scope>NUCLEOTIDE SEQUENCE [LARGE SCALE GENOMIC DNA]</scope>
    <source>
        <strain evidence="10">CECT 7649</strain>
    </source>
</reference>
<organism evidence="9 10">
    <name type="scientific">Sphaerisporangium rhizosphaerae</name>
    <dbReference type="NCBI Taxonomy" id="2269375"/>
    <lineage>
        <taxon>Bacteria</taxon>
        <taxon>Bacillati</taxon>
        <taxon>Actinomycetota</taxon>
        <taxon>Actinomycetes</taxon>
        <taxon>Streptosporangiales</taxon>
        <taxon>Streptosporangiaceae</taxon>
        <taxon>Sphaerisporangium</taxon>
    </lineage>
</organism>
<dbReference type="InterPro" id="IPR053524">
    <property type="entry name" value="Aerial_hyphae_peptide-synth"/>
</dbReference>
<dbReference type="SUPFAM" id="SSF56112">
    <property type="entry name" value="Protein kinase-like (PK-like)"/>
    <property type="match status" value="1"/>
</dbReference>
<dbReference type="Pfam" id="PF25816">
    <property type="entry name" value="RamC_N"/>
    <property type="match status" value="1"/>
</dbReference>
<dbReference type="PANTHER" id="PTHR43289">
    <property type="entry name" value="MITOGEN-ACTIVATED PROTEIN KINASE KINASE KINASE 20-RELATED"/>
    <property type="match status" value="1"/>
</dbReference>
<gene>
    <name evidence="9" type="primary">lanKC</name>
    <name evidence="9" type="ORF">ACFQSB_03125</name>
</gene>
<comment type="caution">
    <text evidence="9">The sequence shown here is derived from an EMBL/GenBank/DDBJ whole genome shotgun (WGS) entry which is preliminary data.</text>
</comment>
<dbReference type="InterPro" id="IPR012341">
    <property type="entry name" value="6hp_glycosidase-like_sf"/>
</dbReference>
<dbReference type="CDD" id="cd04791">
    <property type="entry name" value="LanC_SerThrkinase"/>
    <property type="match status" value="1"/>
</dbReference>
<evidence type="ECO:0000256" key="6">
    <source>
        <dbReference type="ARBA" id="ARBA00022840"/>
    </source>
</evidence>
<keyword evidence="5" id="KW-0418">Kinase</keyword>
<evidence type="ECO:0000256" key="4">
    <source>
        <dbReference type="ARBA" id="ARBA00022741"/>
    </source>
</evidence>
<keyword evidence="2" id="KW-0723">Serine/threonine-protein kinase</keyword>
<evidence type="ECO:0000313" key="9">
    <source>
        <dbReference type="EMBL" id="MFC7381184.1"/>
    </source>
</evidence>
<evidence type="ECO:0000256" key="2">
    <source>
        <dbReference type="ARBA" id="ARBA00022527"/>
    </source>
</evidence>